<proteinExistence type="predicted"/>
<feature type="domain" description="Bacterial Ig" evidence="2">
    <location>
        <begin position="436"/>
        <end position="501"/>
    </location>
</feature>
<keyword evidence="1" id="KW-0732">Signal</keyword>
<dbReference type="InterPro" id="IPR041498">
    <property type="entry name" value="Big_6"/>
</dbReference>
<evidence type="ECO:0000313" key="3">
    <source>
        <dbReference type="EMBL" id="QDJ27856.1"/>
    </source>
</evidence>
<dbReference type="InterPro" id="IPR013783">
    <property type="entry name" value="Ig-like_fold"/>
</dbReference>
<dbReference type="EMBL" id="CP017195">
    <property type="protein sequence ID" value="QDJ27856.1"/>
    <property type="molecule type" value="Genomic_DNA"/>
</dbReference>
<evidence type="ECO:0000313" key="4">
    <source>
        <dbReference type="Proteomes" id="UP000516280"/>
    </source>
</evidence>
<accession>A0A7L4WC06</accession>
<sequence>MKKRLFIGLCGIALAAMSAGTLHAHATTKTPVKTATQALKSGQEVTVSSFNELSDALKDVSVTNIKVGGNITFDSSILDIPQRSVTIDGQGHQLKMGGNHITGATGTTAASFTIKNTTITNVSNTGQPIEKFFVTTSENWSVDIAGGIDYTGERFLEVQNSAVTFSGKNTIHTSEENAWVRTLTFAVDSEYTATAATSGQFSAFYFNGNLVDGKASGKVTADKNAKVTITISPDNDNDYYYPAFYDKVDRIDVNEGATLNITAAGHALQFIPRSDYAETPSVNVADGGILHLVGHGGGKYATVKFEQANAKLTANPGASVYIEGKSDNVIETAKDSVISVTNADYDFRNALAGGHIFNAKTTRLSLNQVTLNTWNKTGGDYKDEPTHAWDELSLGTIIDGNASSNKTSTNTDAQSIFQTSDYGRISGEKEKQKIDSPVLNPITDKDTQLTGIGIPGDTVIITVDGKELGRVVVGADGKWVLPISPTLAEGKTVIATQTDGTLVSDPVQQVVTHLAAETKNYFALGYWQDYGLVIEGQMDNADWDLSDSTKITKYVNLVSDDNTVALKVDAANTNWFGSAVRYNGYQAVFKNEELTALPNGTYKVQIGTKGNGIDALQDLQATNTNGETLKTTPYRSEFDKIDTQTISGKTFTTSIKDNVCYLTIS</sequence>
<dbReference type="RefSeq" id="WP_109834696.1">
    <property type="nucleotide sequence ID" value="NZ_CP017195.1"/>
</dbReference>
<dbReference type="Gene3D" id="2.60.40.10">
    <property type="entry name" value="Immunoglobulins"/>
    <property type="match status" value="1"/>
</dbReference>
<dbReference type="Proteomes" id="UP000516280">
    <property type="component" value="Chromosome"/>
</dbReference>
<dbReference type="Pfam" id="PF20585">
    <property type="entry name" value="Pectate_lyase_5"/>
    <property type="match status" value="1"/>
</dbReference>
<reference evidence="3 4" key="1">
    <citation type="submission" date="2016-09" db="EMBL/GenBank/DDBJ databases">
        <title>Lactic acid bacteria from MAP meat Genome sequencing and assembly.</title>
        <authorList>
            <person name="Behr J."/>
            <person name="Hilgarth M."/>
            <person name="Vogel R.F."/>
        </authorList>
    </citation>
    <scope>NUCLEOTIDE SEQUENCE [LARGE SCALE GENOMIC DNA]</scope>
    <source>
        <strain evidence="3 4">TMW21615</strain>
    </source>
</reference>
<gene>
    <name evidence="3" type="ORF">BHS01_04640</name>
</gene>
<dbReference type="InterPro" id="IPR046776">
    <property type="entry name" value="Pectate_lyase_5"/>
</dbReference>
<feature type="signal peptide" evidence="1">
    <location>
        <begin position="1"/>
        <end position="26"/>
    </location>
</feature>
<dbReference type="KEGG" id="lpaa:BHS01_04640"/>
<feature type="chain" id="PRO_5029478595" description="Bacterial Ig domain-containing protein" evidence="1">
    <location>
        <begin position="27"/>
        <end position="665"/>
    </location>
</feature>
<organism evidence="3 4">
    <name type="scientific">Pseudolactococcus paracarnosus</name>
    <dbReference type="NCBI Taxonomy" id="2749962"/>
    <lineage>
        <taxon>Bacteria</taxon>
        <taxon>Bacillati</taxon>
        <taxon>Bacillota</taxon>
        <taxon>Bacilli</taxon>
        <taxon>Lactobacillales</taxon>
        <taxon>Streptococcaceae</taxon>
        <taxon>Pseudolactococcus</taxon>
    </lineage>
</organism>
<protein>
    <recommendedName>
        <fullName evidence="2">Bacterial Ig domain-containing protein</fullName>
    </recommendedName>
</protein>
<dbReference type="Pfam" id="PF17936">
    <property type="entry name" value="Big_6"/>
    <property type="match status" value="1"/>
</dbReference>
<name>A0A7L4WC06_9LACT</name>
<evidence type="ECO:0000259" key="2">
    <source>
        <dbReference type="Pfam" id="PF17936"/>
    </source>
</evidence>
<evidence type="ECO:0000256" key="1">
    <source>
        <dbReference type="SAM" id="SignalP"/>
    </source>
</evidence>
<dbReference type="AlphaFoldDB" id="A0A7L4WC06"/>